<evidence type="ECO:0000313" key="2">
    <source>
        <dbReference type="Proteomes" id="UP000614601"/>
    </source>
</evidence>
<dbReference type="AlphaFoldDB" id="A0A811KBL9"/>
<protein>
    <submittedName>
        <fullName evidence="1">Uncharacterized protein</fullName>
    </submittedName>
</protein>
<sequence length="197" mass="22770">MATSVKDLYQLSVSLKYDQKIVNVERYSFKKAEDHIILLIRACISEETCQNTIKNLVIIEKKVNKMIKQADSVSGVRVSNFVVIRIDVIELLNLNVKEEAAEISWEDEEKLCEEAKKAAELLDHNPMALQLRILRSVEQNGKQNYNLVMPMTANQPEVYGHQTAHSIIGDFTRRSSYRYQRIYMSPPHTDPIYDRIV</sequence>
<organism evidence="1 2">
    <name type="scientific">Bursaphelenchus okinawaensis</name>
    <dbReference type="NCBI Taxonomy" id="465554"/>
    <lineage>
        <taxon>Eukaryota</taxon>
        <taxon>Metazoa</taxon>
        <taxon>Ecdysozoa</taxon>
        <taxon>Nematoda</taxon>
        <taxon>Chromadorea</taxon>
        <taxon>Rhabditida</taxon>
        <taxon>Tylenchina</taxon>
        <taxon>Tylenchomorpha</taxon>
        <taxon>Aphelenchoidea</taxon>
        <taxon>Aphelenchoididae</taxon>
        <taxon>Bursaphelenchus</taxon>
    </lineage>
</organism>
<evidence type="ECO:0000313" key="1">
    <source>
        <dbReference type="EMBL" id="CAD5212886.1"/>
    </source>
</evidence>
<reference evidence="1" key="1">
    <citation type="submission" date="2020-09" db="EMBL/GenBank/DDBJ databases">
        <authorList>
            <person name="Kikuchi T."/>
        </authorList>
    </citation>
    <scope>NUCLEOTIDE SEQUENCE</scope>
    <source>
        <strain evidence="1">SH1</strain>
    </source>
</reference>
<accession>A0A811KBL9</accession>
<dbReference type="EMBL" id="CAJFDH010000002">
    <property type="protein sequence ID" value="CAD5212886.1"/>
    <property type="molecule type" value="Genomic_DNA"/>
</dbReference>
<gene>
    <name evidence="1" type="ORF">BOKJ2_LOCUS4687</name>
</gene>
<dbReference type="EMBL" id="CAJFCW020000002">
    <property type="protein sequence ID" value="CAG9098033.1"/>
    <property type="molecule type" value="Genomic_DNA"/>
</dbReference>
<keyword evidence="2" id="KW-1185">Reference proteome</keyword>
<proteinExistence type="predicted"/>
<dbReference type="OrthoDB" id="10445649at2759"/>
<comment type="caution">
    <text evidence="1">The sequence shown here is derived from an EMBL/GenBank/DDBJ whole genome shotgun (WGS) entry which is preliminary data.</text>
</comment>
<name>A0A811KBL9_9BILA</name>
<dbReference type="Proteomes" id="UP000783686">
    <property type="component" value="Unassembled WGS sequence"/>
</dbReference>
<dbReference type="Proteomes" id="UP000614601">
    <property type="component" value="Unassembled WGS sequence"/>
</dbReference>